<feature type="compositionally biased region" description="Basic residues" evidence="1">
    <location>
        <begin position="279"/>
        <end position="288"/>
    </location>
</feature>
<keyword evidence="2" id="KW-0732">Signal</keyword>
<reference evidence="3" key="1">
    <citation type="submission" date="2021-01" db="UniProtKB">
        <authorList>
            <consortium name="EnsemblMetazoa"/>
        </authorList>
    </citation>
    <scope>IDENTIFICATION</scope>
    <source>
        <strain evidence="3">DH4</strain>
    </source>
</reference>
<feature type="compositionally biased region" description="Polar residues" evidence="1">
    <location>
        <begin position="192"/>
        <end position="201"/>
    </location>
</feature>
<evidence type="ECO:0000313" key="5">
    <source>
        <dbReference type="RefSeq" id="XP_006560104.2"/>
    </source>
</evidence>
<keyword evidence="4" id="KW-1185">Reference proteome</keyword>
<feature type="chain" id="PRO_5044659611" evidence="2">
    <location>
        <begin position="20"/>
        <end position="400"/>
    </location>
</feature>
<proteinExistence type="predicted"/>
<feature type="compositionally biased region" description="Acidic residues" evidence="1">
    <location>
        <begin position="136"/>
        <end position="170"/>
    </location>
</feature>
<feature type="region of interest" description="Disordered" evidence="1">
    <location>
        <begin position="130"/>
        <end position="293"/>
    </location>
</feature>
<dbReference type="InterPro" id="IPR031959">
    <property type="entry name" value="DUF4779"/>
</dbReference>
<dbReference type="AlphaFoldDB" id="A0A7M7GUN7"/>
<dbReference type="Pfam" id="PF16009">
    <property type="entry name" value="DUF4779"/>
    <property type="match status" value="1"/>
</dbReference>
<feature type="region of interest" description="Disordered" evidence="1">
    <location>
        <begin position="330"/>
        <end position="400"/>
    </location>
</feature>
<accession>A0A8B6YVV4</accession>
<evidence type="ECO:0000256" key="2">
    <source>
        <dbReference type="SAM" id="SignalP"/>
    </source>
</evidence>
<dbReference type="Proteomes" id="UP000005203">
    <property type="component" value="Linkage group LG6"/>
</dbReference>
<reference evidence="5" key="2">
    <citation type="submission" date="2025-04" db="UniProtKB">
        <authorList>
            <consortium name="RefSeq"/>
        </authorList>
    </citation>
    <scope>IDENTIFICATION</scope>
    <source>
        <strain evidence="5">DH4</strain>
        <tissue evidence="5">Whole body</tissue>
    </source>
</reference>
<dbReference type="GeneID" id="102654621"/>
<evidence type="ECO:0000313" key="4">
    <source>
        <dbReference type="Proteomes" id="UP000005203"/>
    </source>
</evidence>
<evidence type="ECO:0000256" key="1">
    <source>
        <dbReference type="SAM" id="MobiDB-lite"/>
    </source>
</evidence>
<dbReference type="EnsemblMetazoa" id="XM_006560041">
    <property type="protein sequence ID" value="XP_006560104"/>
    <property type="gene ID" value="LOC102654621"/>
</dbReference>
<dbReference type="KEGG" id="ame:102654621"/>
<dbReference type="OrthoDB" id="6432502at2759"/>
<evidence type="ECO:0000313" key="3">
    <source>
        <dbReference type="EnsemblMetazoa" id="XP_006560104"/>
    </source>
</evidence>
<dbReference type="RefSeq" id="XP_006560104.2">
    <property type="nucleotide sequence ID" value="XM_006560041.3"/>
</dbReference>
<name>A0A7M7GUN7_APIME</name>
<accession>A0A7M7GUN7</accession>
<feature type="compositionally biased region" description="Basic and acidic residues" evidence="1">
    <location>
        <begin position="204"/>
        <end position="275"/>
    </location>
</feature>
<feature type="signal peptide" evidence="2">
    <location>
        <begin position="1"/>
        <end position="19"/>
    </location>
</feature>
<sequence>MLSRATFLACLFLLRQTGAATEQRMTLTSKMIAEDLDRSATTGYVYNQQQGLPVYYVRYTNHGSGRYYHAPAAVQYVVEAATPVAHRVTETNSLLHPYGVPSYQGIANYGDEQSLERQVAGDLYRVDGKITVNERDDAEEEKEKEEEDGERDGEEEKDEEEDDGVDDEEIHDGSGGSVKLFGGYEDEEVGEISSSDESGSFETGKGERYSEHGEKGEKGYETWKEFSKGERGDNNDERQEGYYKNRSEDKKGHVDEAENHGSHEEEGKGKKDKNYGHSSYHKKGHKTNGFHNVYHKDEYKKETDFYDDEHKKGDFGEYEEFDKGYKIEEGDFKKGGHHSFENDYQNRGKKGHYDKGHRVIEDQGHRAEENEKSHYEEHEDYNVAEDSKSDKAHEFNRKNR</sequence>
<organism evidence="3">
    <name type="scientific">Apis mellifera</name>
    <name type="common">Honeybee</name>
    <dbReference type="NCBI Taxonomy" id="7460"/>
    <lineage>
        <taxon>Eukaryota</taxon>
        <taxon>Metazoa</taxon>
        <taxon>Ecdysozoa</taxon>
        <taxon>Arthropoda</taxon>
        <taxon>Hexapoda</taxon>
        <taxon>Insecta</taxon>
        <taxon>Pterygota</taxon>
        <taxon>Neoptera</taxon>
        <taxon>Endopterygota</taxon>
        <taxon>Hymenoptera</taxon>
        <taxon>Apocrita</taxon>
        <taxon>Aculeata</taxon>
        <taxon>Apoidea</taxon>
        <taxon>Anthophila</taxon>
        <taxon>Apidae</taxon>
        <taxon>Apis</taxon>
    </lineage>
</organism>
<protein>
    <submittedName>
        <fullName evidence="5">Sarcoplasmic reticulum histidine-rich calcium-binding protein</fullName>
    </submittedName>
</protein>
<gene>
    <name evidence="5" type="primary">LOC102654621</name>
</gene>